<feature type="domain" description="Sensor histidine kinase NatK-like C-terminal" evidence="2">
    <location>
        <begin position="350"/>
        <end position="437"/>
    </location>
</feature>
<sequence>MLQAIQFGIMNVFINTPWYFVGGMAFEDNLRIRKRSFYLCIVIIALLDGVGNFWLLAFARDFNTARSVFKIAYYSVIVLLFLLSFRVFVGKLLYVFLIIQALATTINYVAYLLNMLFLPTGTAIGYGDVITYPLTIIVGIAVTLPLLWRFFKKRLRPAFEEMSNKSVLFLCVTPILFFIIQIFMSNINFRYVLSNKGAEAVYNKVFTIVVYLLVVVTGLITYYINIQMMLESAHRARLEAENHAQERQLRLQVQSYEQLMENIDQGKAVRHDVRHHLSVIRGHAQASDIEAVLAYLEEYTMSLPGDNEPPVCENHVVDVLVRHYLRNARGAGAKVEVKLVVPQDIGISNTDLCIVFGNLFENAAQSVIRQTEGERFVQARCETTKSKLVLTLDNSCPAYEAKDGRQGVGLSSVAAVARKYHGTVRFNKEGTVYKSSVILSKALFGFNK</sequence>
<protein>
    <submittedName>
        <fullName evidence="3">GHKL domain-containing protein</fullName>
    </submittedName>
</protein>
<keyword evidence="4" id="KW-1185">Reference proteome</keyword>
<comment type="caution">
    <text evidence="3">The sequence shown here is derived from an EMBL/GenBank/DDBJ whole genome shotgun (WGS) entry which is preliminary data.</text>
</comment>
<feature type="transmembrane region" description="Helical" evidence="1">
    <location>
        <begin position="71"/>
        <end position="89"/>
    </location>
</feature>
<dbReference type="InterPro" id="IPR036890">
    <property type="entry name" value="HATPase_C_sf"/>
</dbReference>
<dbReference type="Gene3D" id="3.30.565.10">
    <property type="entry name" value="Histidine kinase-like ATPase, C-terminal domain"/>
    <property type="match status" value="1"/>
</dbReference>
<gene>
    <name evidence="3" type="ORF">NK118_00645</name>
</gene>
<evidence type="ECO:0000313" key="4">
    <source>
        <dbReference type="Proteomes" id="UP001523565"/>
    </source>
</evidence>
<reference evidence="3 4" key="1">
    <citation type="journal article" date="2022" name="Genome Biol. Evol.">
        <title>Host diet, physiology and behaviors set the stage for Lachnospiraceae cladogenesis.</title>
        <authorList>
            <person name="Vera-Ponce De Leon A."/>
            <person name="Schneider M."/>
            <person name="Jahnes B.C."/>
            <person name="Sadowski V."/>
            <person name="Camuy-Velez L.A."/>
            <person name="Duan J."/>
            <person name="Sabree Z.L."/>
        </authorList>
    </citation>
    <scope>NUCLEOTIDE SEQUENCE [LARGE SCALE GENOMIC DNA]</scope>
    <source>
        <strain evidence="3 4">PAL227</strain>
    </source>
</reference>
<dbReference type="InterPro" id="IPR032834">
    <property type="entry name" value="NatK-like_C"/>
</dbReference>
<feature type="transmembrane region" description="Helical" evidence="1">
    <location>
        <begin position="205"/>
        <end position="225"/>
    </location>
</feature>
<dbReference type="RefSeq" id="WP_262067666.1">
    <property type="nucleotide sequence ID" value="NZ_JAMXOC010000001.1"/>
</dbReference>
<dbReference type="SUPFAM" id="SSF55874">
    <property type="entry name" value="ATPase domain of HSP90 chaperone/DNA topoisomerase II/histidine kinase"/>
    <property type="match status" value="1"/>
</dbReference>
<evidence type="ECO:0000313" key="3">
    <source>
        <dbReference type="EMBL" id="MCP1108759.1"/>
    </source>
</evidence>
<feature type="transmembrane region" description="Helical" evidence="1">
    <location>
        <begin position="38"/>
        <end position="59"/>
    </location>
</feature>
<organism evidence="3 4">
    <name type="scientific">Ohessyouella blattaphilus</name>
    <dbReference type="NCBI Taxonomy" id="2949333"/>
    <lineage>
        <taxon>Bacteria</taxon>
        <taxon>Bacillati</taxon>
        <taxon>Bacillota</taxon>
        <taxon>Clostridia</taxon>
        <taxon>Lachnospirales</taxon>
        <taxon>Lachnospiraceae</taxon>
        <taxon>Ohessyouella</taxon>
    </lineage>
</organism>
<proteinExistence type="predicted"/>
<evidence type="ECO:0000259" key="2">
    <source>
        <dbReference type="Pfam" id="PF14501"/>
    </source>
</evidence>
<dbReference type="Proteomes" id="UP001523565">
    <property type="component" value="Unassembled WGS sequence"/>
</dbReference>
<keyword evidence="1" id="KW-0472">Membrane</keyword>
<feature type="transmembrane region" description="Helical" evidence="1">
    <location>
        <begin position="96"/>
        <end position="117"/>
    </location>
</feature>
<feature type="transmembrane region" description="Helical" evidence="1">
    <location>
        <begin position="6"/>
        <end position="26"/>
    </location>
</feature>
<name>A0ABT1EDI6_9FIRM</name>
<feature type="transmembrane region" description="Helical" evidence="1">
    <location>
        <begin position="167"/>
        <end position="185"/>
    </location>
</feature>
<dbReference type="Pfam" id="PF14501">
    <property type="entry name" value="HATPase_c_5"/>
    <property type="match status" value="1"/>
</dbReference>
<feature type="transmembrane region" description="Helical" evidence="1">
    <location>
        <begin position="129"/>
        <end position="147"/>
    </location>
</feature>
<evidence type="ECO:0000256" key="1">
    <source>
        <dbReference type="SAM" id="Phobius"/>
    </source>
</evidence>
<accession>A0ABT1EDI6</accession>
<dbReference type="EMBL" id="JAMZFV010000001">
    <property type="protein sequence ID" value="MCP1108759.1"/>
    <property type="molecule type" value="Genomic_DNA"/>
</dbReference>
<keyword evidence="1" id="KW-1133">Transmembrane helix</keyword>
<keyword evidence="1" id="KW-0812">Transmembrane</keyword>